<dbReference type="Proteomes" id="UP000198935">
    <property type="component" value="Unassembled WGS sequence"/>
</dbReference>
<keyword evidence="3" id="KW-0812">Transmembrane</keyword>
<dbReference type="GO" id="GO:0009986">
    <property type="term" value="C:cell surface"/>
    <property type="evidence" value="ECO:0007669"/>
    <property type="project" value="UniProtKB-SubCell"/>
</dbReference>
<dbReference type="OrthoDB" id="2968679at2"/>
<evidence type="ECO:0000256" key="2">
    <source>
        <dbReference type="ARBA" id="ARBA00023287"/>
    </source>
</evidence>
<organism evidence="4 5">
    <name type="scientific">Evansella caseinilytica</name>
    <dbReference type="NCBI Taxonomy" id="1503961"/>
    <lineage>
        <taxon>Bacteria</taxon>
        <taxon>Bacillati</taxon>
        <taxon>Bacillota</taxon>
        <taxon>Bacilli</taxon>
        <taxon>Bacillales</taxon>
        <taxon>Bacillaceae</taxon>
        <taxon>Evansella</taxon>
    </lineage>
</organism>
<evidence type="ECO:0000256" key="3">
    <source>
        <dbReference type="SAM" id="Phobius"/>
    </source>
</evidence>
<sequence length="148" mass="15807">MSGKKQTGATLIELLLSMGLISIVLLLAVSIQLASQKQWTNQTISVENQANVRLVMNMITKEIRSASHVSVSANVLTLMDENKNITGEYRLSGNTMMNGSAEIAENIGEFLIRMEGSKLEISVASLPGKEGHSAALSTVLYLRGGDGG</sequence>
<comment type="subcellular location">
    <subcellularLocation>
        <location evidence="1">Cell surface</location>
    </subcellularLocation>
</comment>
<feature type="transmembrane region" description="Helical" evidence="3">
    <location>
        <begin position="12"/>
        <end position="34"/>
    </location>
</feature>
<dbReference type="STRING" id="1503961.SAMN05421736_105197"/>
<evidence type="ECO:0008006" key="6">
    <source>
        <dbReference type="Google" id="ProtNLM"/>
    </source>
</evidence>
<keyword evidence="5" id="KW-1185">Reference proteome</keyword>
<evidence type="ECO:0000313" key="4">
    <source>
        <dbReference type="EMBL" id="SDZ04318.1"/>
    </source>
</evidence>
<dbReference type="GO" id="GO:0030420">
    <property type="term" value="P:establishment of competence for transformation"/>
    <property type="evidence" value="ECO:0007669"/>
    <property type="project" value="UniProtKB-KW"/>
</dbReference>
<dbReference type="EMBL" id="FNPI01000005">
    <property type="protein sequence ID" value="SDZ04318.1"/>
    <property type="molecule type" value="Genomic_DNA"/>
</dbReference>
<dbReference type="Pfam" id="PF07963">
    <property type="entry name" value="N_methyl"/>
    <property type="match status" value="1"/>
</dbReference>
<proteinExistence type="predicted"/>
<keyword evidence="3" id="KW-1133">Transmembrane helix</keyword>
<gene>
    <name evidence="4" type="ORF">SAMN05421736_105197</name>
</gene>
<accession>A0A1H3PTP4</accession>
<evidence type="ECO:0000313" key="5">
    <source>
        <dbReference type="Proteomes" id="UP000198935"/>
    </source>
</evidence>
<reference evidence="5" key="1">
    <citation type="submission" date="2016-10" db="EMBL/GenBank/DDBJ databases">
        <authorList>
            <person name="Varghese N."/>
            <person name="Submissions S."/>
        </authorList>
    </citation>
    <scope>NUCLEOTIDE SEQUENCE [LARGE SCALE GENOMIC DNA]</scope>
    <source>
        <strain evidence="5">SP</strain>
    </source>
</reference>
<protein>
    <recommendedName>
        <fullName evidence="6">Prepilin-type N-terminal cleavage/methylation domain-containing protein</fullName>
    </recommendedName>
</protein>
<dbReference type="InterPro" id="IPR012902">
    <property type="entry name" value="N_methyl_site"/>
</dbReference>
<keyword evidence="3" id="KW-0472">Membrane</keyword>
<dbReference type="AlphaFoldDB" id="A0A1H3PTP4"/>
<keyword evidence="2" id="KW-0178">Competence</keyword>
<name>A0A1H3PTP4_9BACI</name>
<evidence type="ECO:0000256" key="1">
    <source>
        <dbReference type="ARBA" id="ARBA00004241"/>
    </source>
</evidence>